<dbReference type="Gene3D" id="3.20.19.10">
    <property type="entry name" value="Aconitase, domain 4"/>
    <property type="match status" value="2"/>
</dbReference>
<dbReference type="Gene3D" id="3.30.499.10">
    <property type="entry name" value="Aconitase, domain 3"/>
    <property type="match status" value="2"/>
</dbReference>
<evidence type="ECO:0000313" key="11">
    <source>
        <dbReference type="EMBL" id="SPC83273.1"/>
    </source>
</evidence>
<dbReference type="GO" id="GO:0046872">
    <property type="term" value="F:metal ion binding"/>
    <property type="evidence" value="ECO:0007669"/>
    <property type="project" value="UniProtKB-KW"/>
</dbReference>
<dbReference type="GO" id="GO:0051539">
    <property type="term" value="F:4 iron, 4 sulfur cluster binding"/>
    <property type="evidence" value="ECO:0007669"/>
    <property type="project" value="UniProtKB-KW"/>
</dbReference>
<dbReference type="PRINTS" id="PR00415">
    <property type="entry name" value="ACONITASE"/>
</dbReference>
<reference evidence="11" key="1">
    <citation type="submission" date="2018-02" db="EMBL/GenBank/DDBJ databases">
        <authorList>
            <person name="Cohen D.B."/>
            <person name="Kent A.D."/>
        </authorList>
    </citation>
    <scope>NUCLEOTIDE SEQUENCE</scope>
</reference>
<accession>A0A2N9F7Z4</accession>
<dbReference type="AlphaFoldDB" id="A0A2N9F7Z4"/>
<dbReference type="GO" id="GO:0016836">
    <property type="term" value="F:hydro-lyase activity"/>
    <property type="evidence" value="ECO:0007669"/>
    <property type="project" value="UniProtKB-ARBA"/>
</dbReference>
<proteinExistence type="inferred from homology"/>
<organism evidence="11">
    <name type="scientific">Fagus sylvatica</name>
    <name type="common">Beechnut</name>
    <dbReference type="NCBI Taxonomy" id="28930"/>
    <lineage>
        <taxon>Eukaryota</taxon>
        <taxon>Viridiplantae</taxon>
        <taxon>Streptophyta</taxon>
        <taxon>Embryophyta</taxon>
        <taxon>Tracheophyta</taxon>
        <taxon>Spermatophyta</taxon>
        <taxon>Magnoliopsida</taxon>
        <taxon>eudicotyledons</taxon>
        <taxon>Gunneridae</taxon>
        <taxon>Pentapetalae</taxon>
        <taxon>rosids</taxon>
        <taxon>fabids</taxon>
        <taxon>Fagales</taxon>
        <taxon>Fagaceae</taxon>
        <taxon>Fagus</taxon>
    </lineage>
</organism>
<dbReference type="InterPro" id="IPR001030">
    <property type="entry name" value="Acoase/IPM_deHydtase_lsu_aba"/>
</dbReference>
<evidence type="ECO:0000259" key="10">
    <source>
        <dbReference type="Pfam" id="PF00694"/>
    </source>
</evidence>
<dbReference type="PANTHER" id="PTHR11670">
    <property type="entry name" value="ACONITASE/IRON-RESPONSIVE ELEMENT FAMILY MEMBER"/>
    <property type="match status" value="1"/>
</dbReference>
<evidence type="ECO:0000259" key="9">
    <source>
        <dbReference type="Pfam" id="PF00330"/>
    </source>
</evidence>
<keyword evidence="6" id="KW-0411">Iron-sulfur</keyword>
<sequence length="937" mass="103253">MATSSSTALLGASRLRFSSSTLSRLSTTSTFQPYVSFANQKQRLFSSSSAFRSLRWSATTRWSHRVNWRGGPVSLRAQDRTAGPVLERLERKLSTFDRLPYSIRILLESAIRNCDNFQVTKDDVEKIIDWENTSPKQVETSLQACSCSLAVVDLACMWDAMKKLSADPWGFHFNIIYFHPVQANMELEFQRNKERFAFLKWGSCAFHNMLVVPPGSGIVHQAQGTTRLQLLLNMHPNLKSVKLVVNLEYLGRVVFNNDGILYPDSVVGTDSHATMIDGLGVAGWGVEGIEAEAAMLGQPMSMVLPGVVGFKLAGKLRNGVTVTNLVLTVTQMLRKHGVVGKFVEFYGEGMGELSLADRATIANMSPEYGATMGFFPVDHVTLQYLKLTGRSDETVSMIEAYLRANKMFVDYNEPQQEKVYTSYLQLDLADFEPCVSGPKRPHDRVPLKDMKADWHACLDNQVGFKGFAVPKEEQDKVAKFSFHGQPAELKHGSVVIAAITSWTNTSNPSVMLGAVLVAKKACELGLQVKPWIKTSLAPGSGVVTISAPEVLVLLGFQSTSYFSSFLLADIIAAAVLSGNRNFEGHVHALTRANYLASPPLVVAYALAGTVNIDFDKEPIGTGKDGKSVYFKEIWPSNEEIAESTYEAITKGNPMWNQLITTDHISPVGSIHKDSPAAKYLLKRGVDYKDFNSYGSRRGNDEVMARGTFGNIRLVNRLLNGEVGPKTIHIPTREKLYVFDAAMEEQAKDRLQLWEYVLKWAAIINKNCVSLSTNASPKFSASDNSEGLERDEETVFSRRGNDEVIPRGTFANIRLVNRLLNGEVGPKTIHIPTGEKLYVFDAAMRYKAAGQGTIVLAGAEYGSGSSRDWAAKGPALLGVKAVIAKSFERIHRSNLVGMGIIPLSFKPGEDVDTLGLTGYERYTIDIPTKISEIRPGPL</sequence>
<dbReference type="GO" id="GO:0043436">
    <property type="term" value="P:oxoacid metabolic process"/>
    <property type="evidence" value="ECO:0007669"/>
    <property type="project" value="UniProtKB-ARBA"/>
</dbReference>
<comment type="cofactor">
    <cofactor evidence="1">
        <name>[4Fe-4S] cluster</name>
        <dbReference type="ChEBI" id="CHEBI:49883"/>
    </cofactor>
</comment>
<dbReference type="EMBL" id="OIVN01000635">
    <property type="protein sequence ID" value="SPC83273.1"/>
    <property type="molecule type" value="Genomic_DNA"/>
</dbReference>
<evidence type="ECO:0000256" key="6">
    <source>
        <dbReference type="ARBA" id="ARBA00023014"/>
    </source>
</evidence>
<evidence type="ECO:0000256" key="3">
    <source>
        <dbReference type="ARBA" id="ARBA00022485"/>
    </source>
</evidence>
<keyword evidence="7" id="KW-0456">Lyase</keyword>
<dbReference type="InterPro" id="IPR000573">
    <property type="entry name" value="AconitaseA/IPMdHydase_ssu_swvl"/>
</dbReference>
<gene>
    <name evidence="11" type="ORF">FSB_LOCUS11155</name>
</gene>
<dbReference type="Pfam" id="PF00694">
    <property type="entry name" value="Aconitase_C"/>
    <property type="match status" value="2"/>
</dbReference>
<protein>
    <recommendedName>
        <fullName evidence="8">Citrate hydro-lyase</fullName>
    </recommendedName>
</protein>
<dbReference type="InterPro" id="IPR015931">
    <property type="entry name" value="Acnase/IPM_dHydase_lsu_aba_1/3"/>
</dbReference>
<feature type="domain" description="Aconitase/3-isopropylmalate dehydratase large subunit alpha/beta/alpha" evidence="9">
    <location>
        <begin position="143"/>
        <end position="608"/>
    </location>
</feature>
<evidence type="ECO:0000256" key="4">
    <source>
        <dbReference type="ARBA" id="ARBA00022723"/>
    </source>
</evidence>
<dbReference type="InterPro" id="IPR006249">
    <property type="entry name" value="Aconitase/IRP2"/>
</dbReference>
<keyword evidence="3" id="KW-0004">4Fe-4S</keyword>
<dbReference type="InterPro" id="IPR036008">
    <property type="entry name" value="Aconitase_4Fe-4S_dom"/>
</dbReference>
<evidence type="ECO:0000256" key="8">
    <source>
        <dbReference type="ARBA" id="ARBA00029682"/>
    </source>
</evidence>
<dbReference type="InterPro" id="IPR015928">
    <property type="entry name" value="Aconitase/3IPM_dehydase_swvl"/>
</dbReference>
<dbReference type="Pfam" id="PF00330">
    <property type="entry name" value="Aconitase"/>
    <property type="match status" value="1"/>
</dbReference>
<name>A0A2N9F7Z4_FAGSY</name>
<keyword evidence="5" id="KW-0408">Iron</keyword>
<evidence type="ECO:0000256" key="1">
    <source>
        <dbReference type="ARBA" id="ARBA00001966"/>
    </source>
</evidence>
<dbReference type="FunFam" id="3.20.19.10:FF:000001">
    <property type="entry name" value="Aconitate hydratase"/>
    <property type="match status" value="1"/>
</dbReference>
<comment type="similarity">
    <text evidence="2">Belongs to the aconitase/IPM isomerase family.</text>
</comment>
<keyword evidence="4" id="KW-0479">Metal-binding</keyword>
<evidence type="ECO:0000256" key="2">
    <source>
        <dbReference type="ARBA" id="ARBA00007185"/>
    </source>
</evidence>
<feature type="domain" description="Aconitase A/isopropylmalate dehydratase small subunit swivel" evidence="10">
    <location>
        <begin position="789"/>
        <end position="905"/>
    </location>
</feature>
<evidence type="ECO:0000256" key="5">
    <source>
        <dbReference type="ARBA" id="ARBA00023004"/>
    </source>
</evidence>
<feature type="domain" description="Aconitase A/isopropylmalate dehydratase small subunit swivel" evidence="10">
    <location>
        <begin position="677"/>
        <end position="746"/>
    </location>
</feature>
<dbReference type="SUPFAM" id="SSF52016">
    <property type="entry name" value="LeuD/IlvD-like"/>
    <property type="match status" value="2"/>
</dbReference>
<evidence type="ECO:0000256" key="7">
    <source>
        <dbReference type="ARBA" id="ARBA00023239"/>
    </source>
</evidence>
<dbReference type="SUPFAM" id="SSF53732">
    <property type="entry name" value="Aconitase iron-sulfur domain"/>
    <property type="match status" value="1"/>
</dbReference>